<protein>
    <submittedName>
        <fullName evidence="2">Uncharacterized protein</fullName>
    </submittedName>
</protein>
<evidence type="ECO:0000256" key="1">
    <source>
        <dbReference type="SAM" id="MobiDB-lite"/>
    </source>
</evidence>
<feature type="region of interest" description="Disordered" evidence="1">
    <location>
        <begin position="478"/>
        <end position="551"/>
    </location>
</feature>
<feature type="region of interest" description="Disordered" evidence="1">
    <location>
        <begin position="692"/>
        <end position="713"/>
    </location>
</feature>
<feature type="compositionally biased region" description="Polar residues" evidence="1">
    <location>
        <begin position="403"/>
        <end position="420"/>
    </location>
</feature>
<feature type="region of interest" description="Disordered" evidence="1">
    <location>
        <begin position="250"/>
        <end position="320"/>
    </location>
</feature>
<organism evidence="2 3">
    <name type="scientific">Byssothecium circinans</name>
    <dbReference type="NCBI Taxonomy" id="147558"/>
    <lineage>
        <taxon>Eukaryota</taxon>
        <taxon>Fungi</taxon>
        <taxon>Dikarya</taxon>
        <taxon>Ascomycota</taxon>
        <taxon>Pezizomycotina</taxon>
        <taxon>Dothideomycetes</taxon>
        <taxon>Pleosporomycetidae</taxon>
        <taxon>Pleosporales</taxon>
        <taxon>Massarineae</taxon>
        <taxon>Massarinaceae</taxon>
        <taxon>Byssothecium</taxon>
    </lineage>
</organism>
<evidence type="ECO:0000313" key="3">
    <source>
        <dbReference type="Proteomes" id="UP000800035"/>
    </source>
</evidence>
<sequence>MSMPFFILHDQLIPMVPPQAKPQSSANVARAASEAHSSSTKGVKDSPETPMPERSYHQLEDMVKMIYRDSIPEDELKYFIAWLHNRPGNLELAQQHIRELRCDQSYNSSRLKSTSLRKLIDSTVDIRPRALRDNASPDGQSSDTEAIVEAIAATNAEAPKVEPSPSKDMSAEGPVKLKAVDIMQAARDIARTPFHYPDSAEASLTSKNTYRKSSAELPAAGHGPHSLLSSLRKKFSVKEQDRSKPEFVKAINSTTPTERGSTELVTPSRGVSRSHANTTPSPGSFHWRDSMATFSSNSTDKTKKSVSFKSENSSQYTVKQKPKGANGEVCVARSETLPKGFRAAASGTSSGFSTWPRTKTSRLSVIFDKETEGAGGDPGFDVPDSDLPLNRPNILPTLASGAKQPNANVASSSPTRSSNRLIGRNLASSSTANGTGSQQLPYASRSQYKGAYRHANSGDGSPGVARRYGVTDRHDSAYASTGVDEQSHGHQPRYELEPHEQDPEFRRPYQGMGYYDRPPSVLAPDSDYEQEDSNSLYPEPDFASYDGQREQDRLHAHEERTATYATEQEHHIVYNNADGYENRSALVHEESHISGDSWVTEGDTWVTEEDTLFSEHGQSNASGLEYALEDLQQELLRPLPSIPGSSTAANVSSSQSRVRTDPQTTRSDHFVPDHVHASNHALMRMAHAASHDGNINRPTQNDVSPQRSRTVPRMGCSRLAPPTRSHAHHQSVGSIIARLDSMILSTGQYTEQEVQTSSHVSTIAPEASTAAQGEPTSHRPPRRISIPDILSTISVVQDSANSSDMLLQNFRLATEALLTSAFERTRRQALDLLTIDWAELSRADRDWRTANEAVLVTVYGANDTELSAADRRVVDRIAAAFRGGLGTRPGFEFVGRIFGVDECVLGLWIRSWHVDVRVLDVFDAVGAKMTEFQNV</sequence>
<feature type="compositionally biased region" description="Polar residues" evidence="1">
    <location>
        <begin position="292"/>
        <end position="318"/>
    </location>
</feature>
<feature type="region of interest" description="Disordered" evidence="1">
    <location>
        <begin position="370"/>
        <end position="420"/>
    </location>
</feature>
<name>A0A6A5U2M1_9PLEO</name>
<keyword evidence="3" id="KW-1185">Reference proteome</keyword>
<accession>A0A6A5U2M1</accession>
<feature type="region of interest" description="Disordered" evidence="1">
    <location>
        <begin position="17"/>
        <end position="55"/>
    </location>
</feature>
<dbReference type="EMBL" id="ML976995">
    <property type="protein sequence ID" value="KAF1955407.1"/>
    <property type="molecule type" value="Genomic_DNA"/>
</dbReference>
<gene>
    <name evidence="2" type="ORF">CC80DRAFT_536350</name>
</gene>
<feature type="region of interest" description="Disordered" evidence="1">
    <location>
        <begin position="759"/>
        <end position="784"/>
    </location>
</feature>
<proteinExistence type="predicted"/>
<dbReference type="AlphaFoldDB" id="A0A6A5U2M1"/>
<feature type="region of interest" description="Disordered" evidence="1">
    <location>
        <begin position="641"/>
        <end position="671"/>
    </location>
</feature>
<feature type="compositionally biased region" description="Low complexity" evidence="1">
    <location>
        <begin position="645"/>
        <end position="656"/>
    </location>
</feature>
<feature type="compositionally biased region" description="Polar residues" evidence="1">
    <location>
        <begin position="696"/>
        <end position="709"/>
    </location>
</feature>
<evidence type="ECO:0000313" key="2">
    <source>
        <dbReference type="EMBL" id="KAF1955407.1"/>
    </source>
</evidence>
<feature type="compositionally biased region" description="Polar residues" evidence="1">
    <location>
        <begin position="251"/>
        <end position="282"/>
    </location>
</feature>
<dbReference type="Proteomes" id="UP000800035">
    <property type="component" value="Unassembled WGS sequence"/>
</dbReference>
<feature type="compositionally biased region" description="Basic and acidic residues" evidence="1">
    <location>
        <begin position="485"/>
        <end position="507"/>
    </location>
</feature>
<reference evidence="2" key="1">
    <citation type="journal article" date="2020" name="Stud. Mycol.">
        <title>101 Dothideomycetes genomes: a test case for predicting lifestyles and emergence of pathogens.</title>
        <authorList>
            <person name="Haridas S."/>
            <person name="Albert R."/>
            <person name="Binder M."/>
            <person name="Bloem J."/>
            <person name="Labutti K."/>
            <person name="Salamov A."/>
            <person name="Andreopoulos B."/>
            <person name="Baker S."/>
            <person name="Barry K."/>
            <person name="Bills G."/>
            <person name="Bluhm B."/>
            <person name="Cannon C."/>
            <person name="Castanera R."/>
            <person name="Culley D."/>
            <person name="Daum C."/>
            <person name="Ezra D."/>
            <person name="Gonzalez J."/>
            <person name="Henrissat B."/>
            <person name="Kuo A."/>
            <person name="Liang C."/>
            <person name="Lipzen A."/>
            <person name="Lutzoni F."/>
            <person name="Magnuson J."/>
            <person name="Mondo S."/>
            <person name="Nolan M."/>
            <person name="Ohm R."/>
            <person name="Pangilinan J."/>
            <person name="Park H.-J."/>
            <person name="Ramirez L."/>
            <person name="Alfaro M."/>
            <person name="Sun H."/>
            <person name="Tritt A."/>
            <person name="Yoshinaga Y."/>
            <person name="Zwiers L.-H."/>
            <person name="Turgeon B."/>
            <person name="Goodwin S."/>
            <person name="Spatafora J."/>
            <person name="Crous P."/>
            <person name="Grigoriev I."/>
        </authorList>
    </citation>
    <scope>NUCLEOTIDE SEQUENCE</scope>
    <source>
        <strain evidence="2">CBS 675.92</strain>
    </source>
</reference>